<comment type="similarity">
    <text evidence="1">Belongs to the HMG-CoA lyase family.</text>
</comment>
<sequence>MGISYTIYQFFANTNCPIYLHIMIKLIECPRDAMQGRAEFIDTAIKAAYIDQLMRVGFDTIDFGSFVSPKAIPQMRDTAEVLSLLDMFKSKSKLLAIVANTRGAEDALHFEEIDYLGFPLSVSETFQQRNTNKSIAEALQSVEEIQNKCEVAGKTLVTYLSMGFGNPYGDPFSPELIADFVGKLDQLDIKVISFADTIGSAEPSLIRSLFEINAAEYPEIEFGLHLHTHPNDLVPKIEAALQAGCARFDGALKGFGGCPMAKDDLVGNVATENLIQILESKGHDLGLDKTNLDEAMKLANVVFL</sequence>
<organism evidence="5 6">
    <name type="scientific">Mongoliibacter ruber</name>
    <dbReference type="NCBI Taxonomy" id="1750599"/>
    <lineage>
        <taxon>Bacteria</taxon>
        <taxon>Pseudomonadati</taxon>
        <taxon>Bacteroidota</taxon>
        <taxon>Cytophagia</taxon>
        <taxon>Cytophagales</taxon>
        <taxon>Cyclobacteriaceae</taxon>
        <taxon>Mongoliibacter</taxon>
    </lineage>
</organism>
<dbReference type="GO" id="GO:0046951">
    <property type="term" value="P:ketone body biosynthetic process"/>
    <property type="evidence" value="ECO:0007669"/>
    <property type="project" value="TreeGrafter"/>
</dbReference>
<evidence type="ECO:0000259" key="4">
    <source>
        <dbReference type="PROSITE" id="PS50991"/>
    </source>
</evidence>
<dbReference type="Pfam" id="PF00682">
    <property type="entry name" value="HMGL-like"/>
    <property type="match status" value="1"/>
</dbReference>
<protein>
    <submittedName>
        <fullName evidence="5">Hydroxymethylglutaryl-CoA lyase</fullName>
    </submittedName>
</protein>
<dbReference type="GO" id="GO:0004419">
    <property type="term" value="F:hydroxymethylglutaryl-CoA lyase activity"/>
    <property type="evidence" value="ECO:0007669"/>
    <property type="project" value="TreeGrafter"/>
</dbReference>
<accession>A0A2T0WEE6</accession>
<dbReference type="InterPro" id="IPR000891">
    <property type="entry name" value="PYR_CT"/>
</dbReference>
<keyword evidence="6" id="KW-1185">Reference proteome</keyword>
<dbReference type="PROSITE" id="PS50991">
    <property type="entry name" value="PYR_CT"/>
    <property type="match status" value="1"/>
</dbReference>
<evidence type="ECO:0000256" key="1">
    <source>
        <dbReference type="ARBA" id="ARBA00009405"/>
    </source>
</evidence>
<name>A0A2T0WEE6_9BACT</name>
<feature type="domain" description="Pyruvate carboxyltransferase" evidence="4">
    <location>
        <begin position="23"/>
        <end position="293"/>
    </location>
</feature>
<proteinExistence type="inferred from homology"/>
<comment type="caution">
    <text evidence="5">The sequence shown here is derived from an EMBL/GenBank/DDBJ whole genome shotgun (WGS) entry which is preliminary data.</text>
</comment>
<gene>
    <name evidence="5" type="ORF">CLW00_11663</name>
</gene>
<dbReference type="Proteomes" id="UP000238157">
    <property type="component" value="Unassembled WGS sequence"/>
</dbReference>
<dbReference type="PANTHER" id="PTHR42738">
    <property type="entry name" value="HYDROXYMETHYLGLUTARYL-COA LYASE"/>
    <property type="match status" value="1"/>
</dbReference>
<dbReference type="EMBL" id="PVTR01000016">
    <property type="protein sequence ID" value="PRY84904.1"/>
    <property type="molecule type" value="Genomic_DNA"/>
</dbReference>
<reference evidence="5 6" key="1">
    <citation type="submission" date="2018-03" db="EMBL/GenBank/DDBJ databases">
        <title>Genomic Encyclopedia of Archaeal and Bacterial Type Strains, Phase II (KMG-II): from individual species to whole genera.</title>
        <authorList>
            <person name="Goeker M."/>
        </authorList>
    </citation>
    <scope>NUCLEOTIDE SEQUENCE [LARGE SCALE GENOMIC DNA]</scope>
    <source>
        <strain evidence="5 6">DSM 27929</strain>
    </source>
</reference>
<dbReference type="CDD" id="cd07938">
    <property type="entry name" value="DRE_TIM_HMGL"/>
    <property type="match status" value="1"/>
</dbReference>
<dbReference type="InterPro" id="IPR043594">
    <property type="entry name" value="HMGL"/>
</dbReference>
<dbReference type="Gene3D" id="3.20.20.70">
    <property type="entry name" value="Aldolase class I"/>
    <property type="match status" value="1"/>
</dbReference>
<dbReference type="PANTHER" id="PTHR42738:SF7">
    <property type="entry name" value="HYDROXYMETHYLGLUTARYL-COA LYASE"/>
    <property type="match status" value="1"/>
</dbReference>
<dbReference type="SUPFAM" id="SSF51569">
    <property type="entry name" value="Aldolase"/>
    <property type="match status" value="1"/>
</dbReference>
<dbReference type="GO" id="GO:0006552">
    <property type="term" value="P:L-leucine catabolic process"/>
    <property type="evidence" value="ECO:0007669"/>
    <property type="project" value="TreeGrafter"/>
</dbReference>
<dbReference type="InterPro" id="IPR013785">
    <property type="entry name" value="Aldolase_TIM"/>
</dbReference>
<evidence type="ECO:0000256" key="3">
    <source>
        <dbReference type="ARBA" id="ARBA00023239"/>
    </source>
</evidence>
<dbReference type="AlphaFoldDB" id="A0A2T0WEE6"/>
<keyword evidence="3 5" id="KW-0456">Lyase</keyword>
<evidence type="ECO:0000313" key="5">
    <source>
        <dbReference type="EMBL" id="PRY84904.1"/>
    </source>
</evidence>
<dbReference type="GO" id="GO:0046872">
    <property type="term" value="F:metal ion binding"/>
    <property type="evidence" value="ECO:0007669"/>
    <property type="project" value="UniProtKB-KW"/>
</dbReference>
<keyword evidence="2" id="KW-0479">Metal-binding</keyword>
<evidence type="ECO:0000313" key="6">
    <source>
        <dbReference type="Proteomes" id="UP000238157"/>
    </source>
</evidence>
<evidence type="ECO:0000256" key="2">
    <source>
        <dbReference type="ARBA" id="ARBA00022723"/>
    </source>
</evidence>